<dbReference type="Proteomes" id="UP000053424">
    <property type="component" value="Unassembled WGS sequence"/>
</dbReference>
<dbReference type="EMBL" id="KN831799">
    <property type="protein sequence ID" value="KIM37205.1"/>
    <property type="molecule type" value="Genomic_DNA"/>
</dbReference>
<proteinExistence type="predicted"/>
<organism evidence="1 2">
    <name type="scientific">Hebeloma cylindrosporum</name>
    <dbReference type="NCBI Taxonomy" id="76867"/>
    <lineage>
        <taxon>Eukaryota</taxon>
        <taxon>Fungi</taxon>
        <taxon>Dikarya</taxon>
        <taxon>Basidiomycota</taxon>
        <taxon>Agaricomycotina</taxon>
        <taxon>Agaricomycetes</taxon>
        <taxon>Agaricomycetidae</taxon>
        <taxon>Agaricales</taxon>
        <taxon>Agaricineae</taxon>
        <taxon>Hymenogastraceae</taxon>
        <taxon>Hebeloma</taxon>
    </lineage>
</organism>
<name>A0A0C3BKG9_HEBCY</name>
<dbReference type="HOGENOM" id="CLU_2121372_0_0_1"/>
<protein>
    <submittedName>
        <fullName evidence="1">Uncharacterized protein</fullName>
    </submittedName>
</protein>
<keyword evidence="2" id="KW-1185">Reference proteome</keyword>
<reference evidence="1 2" key="1">
    <citation type="submission" date="2014-04" db="EMBL/GenBank/DDBJ databases">
        <authorList>
            <consortium name="DOE Joint Genome Institute"/>
            <person name="Kuo A."/>
            <person name="Gay G."/>
            <person name="Dore J."/>
            <person name="Kohler A."/>
            <person name="Nagy L.G."/>
            <person name="Floudas D."/>
            <person name="Copeland A."/>
            <person name="Barry K.W."/>
            <person name="Cichocki N."/>
            <person name="Veneault-Fourrey C."/>
            <person name="LaButti K."/>
            <person name="Lindquist E.A."/>
            <person name="Lipzen A."/>
            <person name="Lundell T."/>
            <person name="Morin E."/>
            <person name="Murat C."/>
            <person name="Sun H."/>
            <person name="Tunlid A."/>
            <person name="Henrissat B."/>
            <person name="Grigoriev I.V."/>
            <person name="Hibbett D.S."/>
            <person name="Martin F."/>
            <person name="Nordberg H.P."/>
            <person name="Cantor M.N."/>
            <person name="Hua S.X."/>
        </authorList>
    </citation>
    <scope>NUCLEOTIDE SEQUENCE [LARGE SCALE GENOMIC DNA]</scope>
    <source>
        <strain evidence="2">h7</strain>
    </source>
</reference>
<dbReference type="AlphaFoldDB" id="A0A0C3BKG9"/>
<evidence type="ECO:0000313" key="2">
    <source>
        <dbReference type="Proteomes" id="UP000053424"/>
    </source>
</evidence>
<accession>A0A0C3BKG9</accession>
<reference evidence="2" key="2">
    <citation type="submission" date="2015-01" db="EMBL/GenBank/DDBJ databases">
        <title>Evolutionary Origins and Diversification of the Mycorrhizal Mutualists.</title>
        <authorList>
            <consortium name="DOE Joint Genome Institute"/>
            <consortium name="Mycorrhizal Genomics Consortium"/>
            <person name="Kohler A."/>
            <person name="Kuo A."/>
            <person name="Nagy L.G."/>
            <person name="Floudas D."/>
            <person name="Copeland A."/>
            <person name="Barry K.W."/>
            <person name="Cichocki N."/>
            <person name="Veneault-Fourrey C."/>
            <person name="LaButti K."/>
            <person name="Lindquist E.A."/>
            <person name="Lipzen A."/>
            <person name="Lundell T."/>
            <person name="Morin E."/>
            <person name="Murat C."/>
            <person name="Riley R."/>
            <person name="Ohm R."/>
            <person name="Sun H."/>
            <person name="Tunlid A."/>
            <person name="Henrissat B."/>
            <person name="Grigoriev I.V."/>
            <person name="Hibbett D.S."/>
            <person name="Martin F."/>
        </authorList>
    </citation>
    <scope>NUCLEOTIDE SEQUENCE [LARGE SCALE GENOMIC DNA]</scope>
    <source>
        <strain evidence="2">h7</strain>
    </source>
</reference>
<sequence length="114" mass="12335">MTGSNLASWYKPSCNGTGMCLGNAQICSPKTDKQSTGFNEPRLVSLTAFQDGLERHPMLETCMLHQSSGIRRAKASSYKTAAWEAPMEGASSTWLQVSFQSGRDVHFAVNSSNG</sequence>
<evidence type="ECO:0000313" key="1">
    <source>
        <dbReference type="EMBL" id="KIM37205.1"/>
    </source>
</evidence>
<gene>
    <name evidence="1" type="ORF">M413DRAFT_448699</name>
</gene>